<dbReference type="AlphaFoldDB" id="A0A538TLQ8"/>
<keyword evidence="9" id="KW-0732">Signal</keyword>
<keyword evidence="6 7" id="KW-0482">Metalloprotease</keyword>
<proteinExistence type="inferred from homology"/>
<name>A0A538TLQ8_UNCEI</name>
<dbReference type="Proteomes" id="UP000319829">
    <property type="component" value="Unassembled WGS sequence"/>
</dbReference>
<feature type="signal peptide" evidence="9">
    <location>
        <begin position="1"/>
        <end position="30"/>
    </location>
</feature>
<keyword evidence="2 7" id="KW-0645">Protease</keyword>
<organism evidence="12 13">
    <name type="scientific">Eiseniibacteriota bacterium</name>
    <dbReference type="NCBI Taxonomy" id="2212470"/>
    <lineage>
        <taxon>Bacteria</taxon>
        <taxon>Candidatus Eiseniibacteriota</taxon>
    </lineage>
</organism>
<accession>A0A538TLQ8</accession>
<feature type="chain" id="PRO_5039865663" evidence="9">
    <location>
        <begin position="31"/>
        <end position="700"/>
    </location>
</feature>
<keyword evidence="3 7" id="KW-0479">Metal-binding</keyword>
<evidence type="ECO:0000313" key="14">
    <source>
        <dbReference type="Proteomes" id="UP000319829"/>
    </source>
</evidence>
<dbReference type="EMBL" id="VBOU01000097">
    <property type="protein sequence ID" value="TMQ52541.1"/>
    <property type="molecule type" value="Genomic_DNA"/>
</dbReference>
<evidence type="ECO:0000259" key="10">
    <source>
        <dbReference type="Pfam" id="PF01432"/>
    </source>
</evidence>
<evidence type="ECO:0000256" key="3">
    <source>
        <dbReference type="ARBA" id="ARBA00022723"/>
    </source>
</evidence>
<dbReference type="EMBL" id="VBOX01000034">
    <property type="protein sequence ID" value="TMQ64554.1"/>
    <property type="molecule type" value="Genomic_DNA"/>
</dbReference>
<comment type="similarity">
    <text evidence="1 7">Belongs to the peptidase M3 family.</text>
</comment>
<reference evidence="13 14" key="1">
    <citation type="journal article" date="2019" name="Nat. Microbiol.">
        <title>Mediterranean grassland soil C-N compound turnover is dependent on rainfall and depth, and is mediated by genomically divergent microorganisms.</title>
        <authorList>
            <person name="Diamond S."/>
            <person name="Andeer P.F."/>
            <person name="Li Z."/>
            <person name="Crits-Christoph A."/>
            <person name="Burstein D."/>
            <person name="Anantharaman K."/>
            <person name="Lane K.R."/>
            <person name="Thomas B.C."/>
            <person name="Pan C."/>
            <person name="Northen T.R."/>
            <person name="Banfield J.F."/>
        </authorList>
    </citation>
    <scope>NUCLEOTIDE SEQUENCE [LARGE SCALE GENOMIC DNA]</scope>
    <source>
        <strain evidence="11">WS_4</strain>
        <strain evidence="12">WS_7</strain>
    </source>
</reference>
<dbReference type="SUPFAM" id="SSF55486">
    <property type="entry name" value="Metalloproteases ('zincins'), catalytic domain"/>
    <property type="match status" value="1"/>
</dbReference>
<evidence type="ECO:0000313" key="12">
    <source>
        <dbReference type="EMBL" id="TMQ64554.1"/>
    </source>
</evidence>
<evidence type="ECO:0000313" key="11">
    <source>
        <dbReference type="EMBL" id="TMQ52541.1"/>
    </source>
</evidence>
<evidence type="ECO:0000256" key="6">
    <source>
        <dbReference type="ARBA" id="ARBA00023049"/>
    </source>
</evidence>
<keyword evidence="5 7" id="KW-0862">Zinc</keyword>
<dbReference type="GO" id="GO:0006508">
    <property type="term" value="P:proteolysis"/>
    <property type="evidence" value="ECO:0007669"/>
    <property type="project" value="UniProtKB-KW"/>
</dbReference>
<comment type="caution">
    <text evidence="12">The sequence shown here is derived from an EMBL/GenBank/DDBJ whole genome shotgun (WGS) entry which is preliminary data.</text>
</comment>
<evidence type="ECO:0000256" key="5">
    <source>
        <dbReference type="ARBA" id="ARBA00022833"/>
    </source>
</evidence>
<dbReference type="Pfam" id="PF01432">
    <property type="entry name" value="Peptidase_M3"/>
    <property type="match status" value="1"/>
</dbReference>
<sequence>MSVRIVAGRPPVFMSFILAALLLGPAPSHGSLTAKAASGAAAKPAVPRGAKRPVPPPFFSGRPDAARFRASSEAELKKAQDTIDRMLAVQGTHTIENTLTVYNEAMAHAENVAYQAHVLESAHPDSTYRASAEGISQTANKFLDDLSLNRPVYDALSSVDVSKADPGTQYFMMRTLRDFRRAGVDKDEPTRKQIAALYEELVKTGQDFDRNIRTDSRTIQLASAADLEGLPEDFIKAHPPGPDGKVAVSIETPDYIPVVRYAKRGDVRRNLMHEALNRGYPANIAVLDSLLAKRYRVARILGYDTWADYITEDKMIGTAKNAADFIARLNDTTFKRAQEEYAVYLKRKQEDDPTATQVNRWEVSYYSRLIRKRDFDFDPQEVRPYFPFESVKQGVLGATSKMFGVTYKRIRNASVWDASVEAYEVWEGQKLLGRFYFDLHPRPGKFNHAAKFGIRQGARGLQLPELALICNFPGGKPGDPGLMEHSEVQTFFHEFGHLLHGIFGGQGRWEPVAGTATERDFVEAPSQMLEEWIWDPKVLRTFAKHYKTGQPIPVDLVRKMRRADAFGRALTTATQAFYSAVSLNIYNRPPDQVVTDSVVAALEPRYTPVPPMPDSHMQTSFGHLDGYSAIYYTYMWSLVISKDMFSAFDKKDLLSPIAAKRYRDIVLAPGGSRAAKDMVHDFLGRDYDFRQFDAWLAGKD</sequence>
<dbReference type="InterPro" id="IPR001567">
    <property type="entry name" value="Pept_M3A_M3B_dom"/>
</dbReference>
<dbReference type="Gene3D" id="1.10.1370.10">
    <property type="entry name" value="Neurolysin, domain 3"/>
    <property type="match status" value="1"/>
</dbReference>
<dbReference type="CDD" id="cd06455">
    <property type="entry name" value="M3A_TOP"/>
    <property type="match status" value="1"/>
</dbReference>
<dbReference type="InterPro" id="IPR024079">
    <property type="entry name" value="MetalloPept_cat_dom_sf"/>
</dbReference>
<dbReference type="InterPro" id="IPR045090">
    <property type="entry name" value="Pept_M3A_M3B"/>
</dbReference>
<evidence type="ECO:0000256" key="7">
    <source>
        <dbReference type="RuleBase" id="RU003435"/>
    </source>
</evidence>
<gene>
    <name evidence="11" type="ORF">E6K74_12215</name>
    <name evidence="12" type="ORF">E6K77_03700</name>
</gene>
<evidence type="ECO:0000256" key="1">
    <source>
        <dbReference type="ARBA" id="ARBA00006040"/>
    </source>
</evidence>
<dbReference type="GO" id="GO:0004222">
    <property type="term" value="F:metalloendopeptidase activity"/>
    <property type="evidence" value="ECO:0007669"/>
    <property type="project" value="InterPro"/>
</dbReference>
<dbReference type="PANTHER" id="PTHR11804:SF84">
    <property type="entry name" value="SACCHAROLYSIN"/>
    <property type="match status" value="1"/>
</dbReference>
<dbReference type="PANTHER" id="PTHR11804">
    <property type="entry name" value="PROTEASE M3 THIMET OLIGOPEPTIDASE-RELATED"/>
    <property type="match status" value="1"/>
</dbReference>
<keyword evidence="4 7" id="KW-0378">Hydrolase</keyword>
<evidence type="ECO:0000256" key="9">
    <source>
        <dbReference type="SAM" id="SignalP"/>
    </source>
</evidence>
<dbReference type="Proteomes" id="UP000317366">
    <property type="component" value="Unassembled WGS sequence"/>
</dbReference>
<comment type="cofactor">
    <cofactor evidence="7">
        <name>Zn(2+)</name>
        <dbReference type="ChEBI" id="CHEBI:29105"/>
    </cofactor>
    <text evidence="7">Binds 1 zinc ion.</text>
</comment>
<evidence type="ECO:0000256" key="2">
    <source>
        <dbReference type="ARBA" id="ARBA00022670"/>
    </source>
</evidence>
<dbReference type="Gene3D" id="3.40.390.10">
    <property type="entry name" value="Collagenase (Catalytic Domain)"/>
    <property type="match status" value="1"/>
</dbReference>
<feature type="region of interest" description="Disordered" evidence="8">
    <location>
        <begin position="41"/>
        <end position="62"/>
    </location>
</feature>
<evidence type="ECO:0000313" key="13">
    <source>
        <dbReference type="Proteomes" id="UP000317366"/>
    </source>
</evidence>
<evidence type="ECO:0000256" key="4">
    <source>
        <dbReference type="ARBA" id="ARBA00022801"/>
    </source>
</evidence>
<dbReference type="GO" id="GO:0006518">
    <property type="term" value="P:peptide metabolic process"/>
    <property type="evidence" value="ECO:0007669"/>
    <property type="project" value="TreeGrafter"/>
</dbReference>
<dbReference type="Gene3D" id="1.10.1370.40">
    <property type="match status" value="1"/>
</dbReference>
<feature type="domain" description="Peptidase M3A/M3B catalytic" evidence="10">
    <location>
        <begin position="260"/>
        <end position="691"/>
    </location>
</feature>
<evidence type="ECO:0000256" key="8">
    <source>
        <dbReference type="SAM" id="MobiDB-lite"/>
    </source>
</evidence>
<dbReference type="InterPro" id="IPR024077">
    <property type="entry name" value="Neurolysin/TOP_dom2"/>
</dbReference>
<dbReference type="GO" id="GO:0046872">
    <property type="term" value="F:metal ion binding"/>
    <property type="evidence" value="ECO:0007669"/>
    <property type="project" value="UniProtKB-UniRule"/>
</dbReference>
<protein>
    <submittedName>
        <fullName evidence="12">Zn-dependent oligopeptidase</fullName>
    </submittedName>
</protein>